<dbReference type="Proteomes" id="UP000265618">
    <property type="component" value="Unassembled WGS sequence"/>
</dbReference>
<dbReference type="AlphaFoldDB" id="A0A391P5S3"/>
<name>A0A391P5S3_9EUKA</name>
<comment type="caution">
    <text evidence="1">The sequence shown here is derived from an EMBL/GenBank/DDBJ whole genome shotgun (WGS) entry which is preliminary data.</text>
</comment>
<dbReference type="EMBL" id="BDIP01003806">
    <property type="protein sequence ID" value="GCA63502.1"/>
    <property type="molecule type" value="Genomic_DNA"/>
</dbReference>
<organism evidence="1 2">
    <name type="scientific">Kipferlia bialata</name>
    <dbReference type="NCBI Taxonomy" id="797122"/>
    <lineage>
        <taxon>Eukaryota</taxon>
        <taxon>Metamonada</taxon>
        <taxon>Carpediemonas-like organisms</taxon>
        <taxon>Kipferlia</taxon>
    </lineage>
</organism>
<reference evidence="1 2" key="1">
    <citation type="journal article" date="2018" name="PLoS ONE">
        <title>The draft genome of Kipferlia bialata reveals reductive genome evolution in fornicate parasites.</title>
        <authorList>
            <person name="Tanifuji G."/>
            <person name="Takabayashi S."/>
            <person name="Kume K."/>
            <person name="Takagi M."/>
            <person name="Nakayama T."/>
            <person name="Kamikawa R."/>
            <person name="Inagaki Y."/>
            <person name="Hashimoto T."/>
        </authorList>
    </citation>
    <scope>NUCLEOTIDE SEQUENCE [LARGE SCALE GENOMIC DNA]</scope>
    <source>
        <strain evidence="1">NY0173</strain>
    </source>
</reference>
<feature type="non-terminal residue" evidence="1">
    <location>
        <position position="1"/>
    </location>
</feature>
<evidence type="ECO:0000313" key="2">
    <source>
        <dbReference type="Proteomes" id="UP000265618"/>
    </source>
</evidence>
<protein>
    <submittedName>
        <fullName evidence="1">Uncharacterized protein</fullName>
    </submittedName>
</protein>
<sequence length="55" mass="6205">HHYVVADQAGQAMLQYSEEAEFLEELLCPCLSPLTNPVEIDMVDKVERVIREGGM</sequence>
<keyword evidence="2" id="KW-1185">Reference proteome</keyword>
<evidence type="ECO:0000313" key="1">
    <source>
        <dbReference type="EMBL" id="GCA63502.1"/>
    </source>
</evidence>
<proteinExistence type="predicted"/>
<accession>A0A391P5S3</accession>
<gene>
    <name evidence="1" type="ORF">KIPB_010324</name>
</gene>